<dbReference type="InterPro" id="IPR002178">
    <property type="entry name" value="PTS_EIIA_type-2_dom"/>
</dbReference>
<keyword evidence="8 12" id="KW-0812">Transmembrane</keyword>
<keyword evidence="11 12" id="KW-0472">Membrane</keyword>
<dbReference type="InterPro" id="IPR036095">
    <property type="entry name" value="PTS_EIIB-like_sf"/>
</dbReference>
<dbReference type="InterPro" id="IPR003353">
    <property type="entry name" value="PTS_IIB_fruc"/>
</dbReference>
<feature type="domain" description="PTS EIIA type-2" evidence="13">
    <location>
        <begin position="3"/>
        <end position="147"/>
    </location>
</feature>
<gene>
    <name evidence="16" type="ORF">J2T10_004204</name>
</gene>
<dbReference type="PROSITE" id="PS51094">
    <property type="entry name" value="PTS_EIIA_TYPE_2"/>
    <property type="match status" value="1"/>
</dbReference>
<feature type="domain" description="PTS EIIB type-2" evidence="14">
    <location>
        <begin position="175"/>
        <end position="270"/>
    </location>
</feature>
<feature type="transmembrane region" description="Helical" evidence="12">
    <location>
        <begin position="312"/>
        <end position="337"/>
    </location>
</feature>
<dbReference type="Proteomes" id="UP001244563">
    <property type="component" value="Unassembled WGS sequence"/>
</dbReference>
<feature type="transmembrane region" description="Helical" evidence="12">
    <location>
        <begin position="452"/>
        <end position="471"/>
    </location>
</feature>
<dbReference type="NCBIfam" id="TIGR00848">
    <property type="entry name" value="fruA"/>
    <property type="match status" value="1"/>
</dbReference>
<evidence type="ECO:0000256" key="8">
    <source>
        <dbReference type="ARBA" id="ARBA00022692"/>
    </source>
</evidence>
<dbReference type="Gene3D" id="3.40.50.2300">
    <property type="match status" value="1"/>
</dbReference>
<dbReference type="SUPFAM" id="SSF52794">
    <property type="entry name" value="PTS system IIB component-like"/>
    <property type="match status" value="1"/>
</dbReference>
<dbReference type="InterPro" id="IPR050864">
    <property type="entry name" value="Bacterial_PTS_Sugar_Transport"/>
</dbReference>
<dbReference type="InterPro" id="IPR003501">
    <property type="entry name" value="PTS_EIIB_2/3"/>
</dbReference>
<dbReference type="Gene3D" id="3.40.930.10">
    <property type="entry name" value="Mannitol-specific EII, Chain A"/>
    <property type="match status" value="1"/>
</dbReference>
<reference evidence="16 17" key="1">
    <citation type="submission" date="2023-07" db="EMBL/GenBank/DDBJ databases">
        <title>Sorghum-associated microbial communities from plants grown in Nebraska, USA.</title>
        <authorList>
            <person name="Schachtman D."/>
        </authorList>
    </citation>
    <scope>NUCLEOTIDE SEQUENCE [LARGE SCALE GENOMIC DNA]</scope>
    <source>
        <strain evidence="16 17">CC523</strain>
    </source>
</reference>
<dbReference type="InterPro" id="IPR004715">
    <property type="entry name" value="PTS_IIA_fruc"/>
</dbReference>
<proteinExistence type="predicted"/>
<comment type="subcellular location">
    <subcellularLocation>
        <location evidence="1">Cell inner membrane</location>
        <topology evidence="1">Multi-pass membrane protein</topology>
    </subcellularLocation>
</comment>
<keyword evidence="6" id="KW-0808">Transferase</keyword>
<feature type="transmembrane region" description="Helical" evidence="12">
    <location>
        <begin position="367"/>
        <end position="394"/>
    </location>
</feature>
<evidence type="ECO:0000256" key="9">
    <source>
        <dbReference type="ARBA" id="ARBA00022777"/>
    </source>
</evidence>
<keyword evidence="2" id="KW-0813">Transport</keyword>
<organism evidence="16 17">
    <name type="scientific">Paenarthrobacter nicotinovorans</name>
    <name type="common">Arthrobacter nicotinovorans</name>
    <dbReference type="NCBI Taxonomy" id="29320"/>
    <lineage>
        <taxon>Bacteria</taxon>
        <taxon>Bacillati</taxon>
        <taxon>Actinomycetota</taxon>
        <taxon>Actinomycetes</taxon>
        <taxon>Micrococcales</taxon>
        <taxon>Micrococcaceae</taxon>
        <taxon>Paenarthrobacter</taxon>
    </lineage>
</organism>
<keyword evidence="3" id="KW-1003">Cell membrane</keyword>
<evidence type="ECO:0000256" key="2">
    <source>
        <dbReference type="ARBA" id="ARBA00022448"/>
    </source>
</evidence>
<dbReference type="InterPro" id="IPR016152">
    <property type="entry name" value="PTrfase/Anion_transptr"/>
</dbReference>
<evidence type="ECO:0000259" key="13">
    <source>
        <dbReference type="PROSITE" id="PS51094"/>
    </source>
</evidence>
<evidence type="ECO:0000313" key="16">
    <source>
        <dbReference type="EMBL" id="MDQ0104529.1"/>
    </source>
</evidence>
<protein>
    <submittedName>
        <fullName evidence="16">PTS system fructose-specific IIC component</fullName>
    </submittedName>
</protein>
<evidence type="ECO:0000256" key="5">
    <source>
        <dbReference type="ARBA" id="ARBA00022597"/>
    </source>
</evidence>
<keyword evidence="5" id="KW-0762">Sugar transport</keyword>
<dbReference type="NCBIfam" id="TIGR00829">
    <property type="entry name" value="FRU"/>
    <property type="match status" value="1"/>
</dbReference>
<dbReference type="PROSITE" id="PS51104">
    <property type="entry name" value="PTS_EIIC_TYPE_2"/>
    <property type="match status" value="1"/>
</dbReference>
<dbReference type="Pfam" id="PF02302">
    <property type="entry name" value="PTS_IIB"/>
    <property type="match status" value="1"/>
</dbReference>
<keyword evidence="7" id="KW-0598">Phosphotransferase system</keyword>
<name>A0ABT9TS68_PAENI</name>
<feature type="transmembrane region" description="Helical" evidence="12">
    <location>
        <begin position="635"/>
        <end position="656"/>
    </location>
</feature>
<evidence type="ECO:0000256" key="6">
    <source>
        <dbReference type="ARBA" id="ARBA00022679"/>
    </source>
</evidence>
<sequence length="676" mass="69359">MTQLITPQLVTLDQNLGDSPADVIRVLAGKVAASGRASEVEGLFADAFAREQKTATGVPGGIAIPHCRSAAVTEPALAMARLSHKVDFGAKDGPADLIFFIAAPDGADQEHLKLLSKLARSLIKKDFTAALRAAASPEEIVELVDGALADKPAAAPAAAAAPAENTTTTAAPKRIVAVTACPTGIAHTYMAADSLVAAAKEMGVDLQVETQGSSGAKPLDPAVIAAADAVIFAVDVDVRGKERFAGKPVINAPVKRGIDEPTKMVEEALAAAVDPHARRVPHFGAEEQAERAEEEKGEHIGQKLKRALLTGVSYMIPFVAGGGLLIALGFLMGGYLITNFADKIVVENSIFNLPTDFPENAWGPLGAYIGAVLFKIGALSLGFLVPALAGYIAYAIADRPGIAPGFVAGAVSGFMGAGFLGGIVGGLLAGYVAYQIGKLDVPRWLRGLMPVVIIPLLASLVASGLMFLILGRPIVDLTNALNAGLSSLTGAGAVVLGIILGLMMCFDLGGPVNKVAYAFAVAGLGAASVSNQAPWQIMAAVMAAGMVPPLAMALATVLDKKLFSLAERENGKAAWLLGASFISEGAIPFAAADPLRVIPASMVGGAVTGALSMAFGVTSKAPHGGLFVFFAIDNFLLFFLSIAVGVVITSLLVIALKRWAVKKPVEAETTPATVSV</sequence>
<feature type="transmembrane region" description="Helical" evidence="12">
    <location>
        <begin position="483"/>
        <end position="503"/>
    </location>
</feature>
<evidence type="ECO:0000256" key="4">
    <source>
        <dbReference type="ARBA" id="ARBA00022553"/>
    </source>
</evidence>
<feature type="transmembrane region" description="Helical" evidence="12">
    <location>
        <begin position="537"/>
        <end position="558"/>
    </location>
</feature>
<dbReference type="SUPFAM" id="SSF55804">
    <property type="entry name" value="Phoshotransferase/anion transport protein"/>
    <property type="match status" value="1"/>
</dbReference>
<evidence type="ECO:0000259" key="14">
    <source>
        <dbReference type="PROSITE" id="PS51099"/>
    </source>
</evidence>
<keyword evidence="17" id="KW-1185">Reference proteome</keyword>
<dbReference type="CDD" id="cd05569">
    <property type="entry name" value="PTS_IIB_fructose"/>
    <property type="match status" value="1"/>
</dbReference>
<evidence type="ECO:0000256" key="12">
    <source>
        <dbReference type="SAM" id="Phobius"/>
    </source>
</evidence>
<keyword evidence="4" id="KW-0597">Phosphoprotein</keyword>
<feature type="transmembrane region" description="Helical" evidence="12">
    <location>
        <begin position="597"/>
        <end position="615"/>
    </location>
</feature>
<dbReference type="InterPro" id="IPR013014">
    <property type="entry name" value="PTS_EIIC_2"/>
</dbReference>
<evidence type="ECO:0000259" key="15">
    <source>
        <dbReference type="PROSITE" id="PS51104"/>
    </source>
</evidence>
<evidence type="ECO:0000256" key="3">
    <source>
        <dbReference type="ARBA" id="ARBA00022475"/>
    </source>
</evidence>
<feature type="domain" description="PTS EIIC type-2" evidence="15">
    <location>
        <begin position="304"/>
        <end position="659"/>
    </location>
</feature>
<evidence type="ECO:0000256" key="7">
    <source>
        <dbReference type="ARBA" id="ARBA00022683"/>
    </source>
</evidence>
<keyword evidence="9" id="KW-0418">Kinase</keyword>
<feature type="transmembrane region" description="Helical" evidence="12">
    <location>
        <begin position="406"/>
        <end position="432"/>
    </location>
</feature>
<dbReference type="EMBL" id="JAUSSW010000018">
    <property type="protein sequence ID" value="MDQ0104529.1"/>
    <property type="molecule type" value="Genomic_DNA"/>
</dbReference>
<keyword evidence="10 12" id="KW-1133">Transmembrane helix</keyword>
<evidence type="ECO:0000256" key="1">
    <source>
        <dbReference type="ARBA" id="ARBA00004429"/>
    </source>
</evidence>
<dbReference type="PROSITE" id="PS51099">
    <property type="entry name" value="PTS_EIIB_TYPE_2"/>
    <property type="match status" value="1"/>
</dbReference>
<dbReference type="PANTHER" id="PTHR30505:SF0">
    <property type="entry name" value="FRUCTOSE-LIKE PTS SYSTEM EIIBC COMPONENT-RELATED"/>
    <property type="match status" value="1"/>
</dbReference>
<dbReference type="InterPro" id="IPR013011">
    <property type="entry name" value="PTS_EIIB_2"/>
</dbReference>
<comment type="caution">
    <text evidence="16">The sequence shown here is derived from an EMBL/GenBank/DDBJ whole genome shotgun (WGS) entry which is preliminary data.</text>
</comment>
<dbReference type="InterPro" id="IPR006327">
    <property type="entry name" value="PTS_IIC_fruc"/>
</dbReference>
<evidence type="ECO:0000313" key="17">
    <source>
        <dbReference type="Proteomes" id="UP001244563"/>
    </source>
</evidence>
<feature type="transmembrane region" description="Helical" evidence="12">
    <location>
        <begin position="515"/>
        <end position="530"/>
    </location>
</feature>
<evidence type="ECO:0000256" key="10">
    <source>
        <dbReference type="ARBA" id="ARBA00022989"/>
    </source>
</evidence>
<dbReference type="NCBIfam" id="TIGR01427">
    <property type="entry name" value="PTS_IIC_fructo"/>
    <property type="match status" value="1"/>
</dbReference>
<dbReference type="PANTHER" id="PTHR30505">
    <property type="entry name" value="FRUCTOSE-LIKE PERMEASE"/>
    <property type="match status" value="1"/>
</dbReference>
<dbReference type="Pfam" id="PF00359">
    <property type="entry name" value="PTS_EIIA_2"/>
    <property type="match status" value="1"/>
</dbReference>
<dbReference type="CDD" id="cd00211">
    <property type="entry name" value="PTS_IIA_fru"/>
    <property type="match status" value="1"/>
</dbReference>
<evidence type="ECO:0000256" key="11">
    <source>
        <dbReference type="ARBA" id="ARBA00023136"/>
    </source>
</evidence>
<accession>A0ABT9TS68</accession>
<dbReference type="RefSeq" id="WP_306879791.1">
    <property type="nucleotide sequence ID" value="NZ_JAUSSW010000018.1"/>
</dbReference>